<dbReference type="PANTHER" id="PTHR30487">
    <property type="entry name" value="TYPE 4 PREPILIN-LIKE PROTEINS LEADER PEPTIDE-PROCESSING ENZYME"/>
    <property type="match status" value="1"/>
</dbReference>
<evidence type="ECO:0000256" key="2">
    <source>
        <dbReference type="ARBA" id="ARBA00005801"/>
    </source>
</evidence>
<feature type="transmembrane region" description="Helical" evidence="7">
    <location>
        <begin position="198"/>
        <end position="224"/>
    </location>
</feature>
<dbReference type="AlphaFoldDB" id="A0A1F5S3N0"/>
<feature type="transmembrane region" description="Helical" evidence="7">
    <location>
        <begin position="6"/>
        <end position="22"/>
    </location>
</feature>
<evidence type="ECO:0000256" key="5">
    <source>
        <dbReference type="ARBA" id="ARBA00022989"/>
    </source>
</evidence>
<feature type="transmembrane region" description="Helical" evidence="7">
    <location>
        <begin position="236"/>
        <end position="259"/>
    </location>
</feature>
<comment type="caution">
    <text evidence="10">The sequence shown here is derived from an EMBL/GenBank/DDBJ whole genome shotgun (WGS) entry which is preliminary data.</text>
</comment>
<dbReference type="InterPro" id="IPR050882">
    <property type="entry name" value="Prepilin_peptidase/N-MTase"/>
</dbReference>
<dbReference type="Proteomes" id="UP000177407">
    <property type="component" value="Unassembled WGS sequence"/>
</dbReference>
<feature type="domain" description="Prepilin type IV endopeptidase peptidase" evidence="8">
    <location>
        <begin position="110"/>
        <end position="220"/>
    </location>
</feature>
<dbReference type="GO" id="GO:0005886">
    <property type="term" value="C:plasma membrane"/>
    <property type="evidence" value="ECO:0007669"/>
    <property type="project" value="UniProtKB-SubCell"/>
</dbReference>
<feature type="transmembrane region" description="Helical" evidence="7">
    <location>
        <begin position="43"/>
        <end position="59"/>
    </location>
</feature>
<sequence length="261" mass="29275">MAIVFIIFFGLVIGSFLNVLILRLPNKESVIKGRSHCPSCKHTLGFFDLFPILSFLFLGGKCRYCHKKILIQYPLVEAATALLFLIAYFVFIPEGGATNYFPFLKLARAWFFISAMIIIFVYDFKKYLILDRVIYPSIIVALLTIPLFLDGRLEKNIFWGIFLAAVLGGGFFLLQYTVSRGKWVGGGDVKMGVLMGLILGLNGLLVALFFAYIIGAIFSLWFIASKKKTMKDALPFGPFLAGGTIISLFWAEPIIKLFFSL</sequence>
<evidence type="ECO:0000256" key="7">
    <source>
        <dbReference type="SAM" id="Phobius"/>
    </source>
</evidence>
<comment type="similarity">
    <text evidence="2">Belongs to the peptidase A24 family.</text>
</comment>
<dbReference type="GO" id="GO:0006465">
    <property type="term" value="P:signal peptide processing"/>
    <property type="evidence" value="ECO:0007669"/>
    <property type="project" value="TreeGrafter"/>
</dbReference>
<organism evidence="10 11">
    <name type="scientific">Candidatus Falkowbacteria bacterium RIFOXYA2_FULL_38_12</name>
    <dbReference type="NCBI Taxonomy" id="1797993"/>
    <lineage>
        <taxon>Bacteria</taxon>
        <taxon>Candidatus Falkowiibacteriota</taxon>
    </lineage>
</organism>
<keyword evidence="6 7" id="KW-0472">Membrane</keyword>
<keyword evidence="4 7" id="KW-0812">Transmembrane</keyword>
<feature type="transmembrane region" description="Helical" evidence="7">
    <location>
        <begin position="156"/>
        <end position="178"/>
    </location>
</feature>
<evidence type="ECO:0000313" key="11">
    <source>
        <dbReference type="Proteomes" id="UP000177407"/>
    </source>
</evidence>
<dbReference type="Pfam" id="PF01478">
    <property type="entry name" value="Peptidase_A24"/>
    <property type="match status" value="1"/>
</dbReference>
<dbReference type="Pfam" id="PF06750">
    <property type="entry name" value="A24_N_bact"/>
    <property type="match status" value="1"/>
</dbReference>
<keyword evidence="5 7" id="KW-1133">Transmembrane helix</keyword>
<dbReference type="InterPro" id="IPR000045">
    <property type="entry name" value="Prepilin_IV_endopep_pep"/>
</dbReference>
<keyword evidence="3" id="KW-1003">Cell membrane</keyword>
<dbReference type="Gene3D" id="1.20.120.1220">
    <property type="match status" value="1"/>
</dbReference>
<evidence type="ECO:0000256" key="1">
    <source>
        <dbReference type="ARBA" id="ARBA00004651"/>
    </source>
</evidence>
<feature type="transmembrane region" description="Helical" evidence="7">
    <location>
        <begin position="133"/>
        <end position="149"/>
    </location>
</feature>
<evidence type="ECO:0000256" key="6">
    <source>
        <dbReference type="ARBA" id="ARBA00023136"/>
    </source>
</evidence>
<accession>A0A1F5S3N0</accession>
<dbReference type="GO" id="GO:0004190">
    <property type="term" value="F:aspartic-type endopeptidase activity"/>
    <property type="evidence" value="ECO:0007669"/>
    <property type="project" value="InterPro"/>
</dbReference>
<evidence type="ECO:0000313" key="10">
    <source>
        <dbReference type="EMBL" id="OGF21294.1"/>
    </source>
</evidence>
<protein>
    <recommendedName>
        <fullName evidence="12">Prepilin peptidase</fullName>
    </recommendedName>
</protein>
<gene>
    <name evidence="10" type="ORF">A2257_00720</name>
</gene>
<feature type="domain" description="Prepilin peptidase A24 N-terminal" evidence="9">
    <location>
        <begin position="9"/>
        <end position="90"/>
    </location>
</feature>
<feature type="transmembrane region" description="Helical" evidence="7">
    <location>
        <begin position="71"/>
        <end position="91"/>
    </location>
</feature>
<evidence type="ECO:0000259" key="9">
    <source>
        <dbReference type="Pfam" id="PF06750"/>
    </source>
</evidence>
<evidence type="ECO:0000259" key="8">
    <source>
        <dbReference type="Pfam" id="PF01478"/>
    </source>
</evidence>
<proteinExistence type="inferred from homology"/>
<evidence type="ECO:0000256" key="3">
    <source>
        <dbReference type="ARBA" id="ARBA00022475"/>
    </source>
</evidence>
<dbReference type="InterPro" id="IPR010627">
    <property type="entry name" value="Prepilin_pept_A24_N"/>
</dbReference>
<reference evidence="10 11" key="1">
    <citation type="journal article" date="2016" name="Nat. Commun.">
        <title>Thousands of microbial genomes shed light on interconnected biogeochemical processes in an aquifer system.</title>
        <authorList>
            <person name="Anantharaman K."/>
            <person name="Brown C.T."/>
            <person name="Hug L.A."/>
            <person name="Sharon I."/>
            <person name="Castelle C.J."/>
            <person name="Probst A.J."/>
            <person name="Thomas B.C."/>
            <person name="Singh A."/>
            <person name="Wilkins M.J."/>
            <person name="Karaoz U."/>
            <person name="Brodie E.L."/>
            <person name="Williams K.H."/>
            <person name="Hubbard S.S."/>
            <person name="Banfield J.F."/>
        </authorList>
    </citation>
    <scope>NUCLEOTIDE SEQUENCE [LARGE SCALE GENOMIC DNA]</scope>
</reference>
<name>A0A1F5S3N0_9BACT</name>
<feature type="transmembrane region" description="Helical" evidence="7">
    <location>
        <begin position="103"/>
        <end position="121"/>
    </location>
</feature>
<evidence type="ECO:0000256" key="4">
    <source>
        <dbReference type="ARBA" id="ARBA00022692"/>
    </source>
</evidence>
<evidence type="ECO:0008006" key="12">
    <source>
        <dbReference type="Google" id="ProtNLM"/>
    </source>
</evidence>
<dbReference type="EMBL" id="MFGA01000008">
    <property type="protein sequence ID" value="OGF21294.1"/>
    <property type="molecule type" value="Genomic_DNA"/>
</dbReference>
<dbReference type="PANTHER" id="PTHR30487:SF0">
    <property type="entry name" value="PREPILIN LEADER PEPTIDASE_N-METHYLTRANSFERASE-RELATED"/>
    <property type="match status" value="1"/>
</dbReference>
<comment type="subcellular location">
    <subcellularLocation>
        <location evidence="1">Cell membrane</location>
        <topology evidence="1">Multi-pass membrane protein</topology>
    </subcellularLocation>
</comment>